<feature type="coiled-coil region" evidence="1">
    <location>
        <begin position="1"/>
        <end position="52"/>
    </location>
</feature>
<gene>
    <name evidence="2" type="ORF">Glove_278g38</name>
</gene>
<name>A0A397I3P0_9GLOM</name>
<accession>A0A397I3P0</accession>
<evidence type="ECO:0000256" key="1">
    <source>
        <dbReference type="SAM" id="Coils"/>
    </source>
</evidence>
<reference evidence="2 3" key="1">
    <citation type="submission" date="2018-08" db="EMBL/GenBank/DDBJ databases">
        <title>Genome and evolution of the arbuscular mycorrhizal fungus Diversispora epigaea (formerly Glomus versiforme) and its bacterial endosymbionts.</title>
        <authorList>
            <person name="Sun X."/>
            <person name="Fei Z."/>
            <person name="Harrison M."/>
        </authorList>
    </citation>
    <scope>NUCLEOTIDE SEQUENCE [LARGE SCALE GENOMIC DNA]</scope>
    <source>
        <strain evidence="2 3">IT104</strain>
    </source>
</reference>
<keyword evidence="3" id="KW-1185">Reference proteome</keyword>
<dbReference type="Proteomes" id="UP000266861">
    <property type="component" value="Unassembled WGS sequence"/>
</dbReference>
<sequence length="459" mass="52536">MANIQSKIESLEELISKLVAENDKLRRENAEIPELRREKDLLMARIIELEQITKKKLYTDIFTSKSPINSGLSNYPDEKNVQITESIPSELSIPLNNTTEEINLSQRVSVTPASDITDNASNSDICQPISTKTISLEEKEENNFLDLKHKESISNEIKERNQEKKLRDQEFPLTPENSIFNISCEQGLIQEISSSIEEQKHITEISSISGPQKHMIEQCQEISSTSGPQNLVCLYKNAYDAEGRTIKANQEEILCWILYTREFINMVKYFMVNNKVGEKKAKGLVYDLIIKQSSVNFFKRKPSKSFTLITFEYLQHKRNIYEDNLPETKINVSTPPVSQVLDYSDTKINVNIPPISKPINKKTSLVTQQNNPIYSRASFHRKVLNQYSDIYYEYSNEGVDYYGINVETLCPICKLNHEDGEGVEGNYEAGSYYIKCETSEIDMIQYIGRANSADAEIIV</sequence>
<evidence type="ECO:0000313" key="3">
    <source>
        <dbReference type="Proteomes" id="UP000266861"/>
    </source>
</evidence>
<dbReference type="EMBL" id="PQFF01000255">
    <property type="protein sequence ID" value="RHZ69782.1"/>
    <property type="molecule type" value="Genomic_DNA"/>
</dbReference>
<protein>
    <submittedName>
        <fullName evidence="2">Uncharacterized protein</fullName>
    </submittedName>
</protein>
<comment type="caution">
    <text evidence="2">The sequence shown here is derived from an EMBL/GenBank/DDBJ whole genome shotgun (WGS) entry which is preliminary data.</text>
</comment>
<dbReference type="AlphaFoldDB" id="A0A397I3P0"/>
<keyword evidence="1" id="KW-0175">Coiled coil</keyword>
<organism evidence="2 3">
    <name type="scientific">Diversispora epigaea</name>
    <dbReference type="NCBI Taxonomy" id="1348612"/>
    <lineage>
        <taxon>Eukaryota</taxon>
        <taxon>Fungi</taxon>
        <taxon>Fungi incertae sedis</taxon>
        <taxon>Mucoromycota</taxon>
        <taxon>Glomeromycotina</taxon>
        <taxon>Glomeromycetes</taxon>
        <taxon>Diversisporales</taxon>
        <taxon>Diversisporaceae</taxon>
        <taxon>Diversispora</taxon>
    </lineage>
</organism>
<evidence type="ECO:0000313" key="2">
    <source>
        <dbReference type="EMBL" id="RHZ69782.1"/>
    </source>
</evidence>
<proteinExistence type="predicted"/>